<proteinExistence type="predicted"/>
<dbReference type="NCBIfam" id="TIGR03696">
    <property type="entry name" value="Rhs_assc_core"/>
    <property type="match status" value="1"/>
</dbReference>
<dbReference type="Pfam" id="PF14021">
    <property type="entry name" value="TNT"/>
    <property type="match status" value="1"/>
</dbReference>
<evidence type="ECO:0000259" key="5">
    <source>
        <dbReference type="Pfam" id="PF14021"/>
    </source>
</evidence>
<dbReference type="InterPro" id="IPR025331">
    <property type="entry name" value="TNT"/>
</dbReference>
<evidence type="ECO:0000256" key="2">
    <source>
        <dbReference type="ARBA" id="ARBA00022525"/>
    </source>
</evidence>
<organism evidence="6 7">
    <name type="scientific">Edaphobacter modestus</name>
    <dbReference type="NCBI Taxonomy" id="388466"/>
    <lineage>
        <taxon>Bacteria</taxon>
        <taxon>Pseudomonadati</taxon>
        <taxon>Acidobacteriota</taxon>
        <taxon>Terriglobia</taxon>
        <taxon>Terriglobales</taxon>
        <taxon>Acidobacteriaceae</taxon>
        <taxon>Edaphobacter</taxon>
    </lineage>
</organism>
<evidence type="ECO:0000313" key="7">
    <source>
        <dbReference type="Proteomes" id="UP000292958"/>
    </source>
</evidence>
<keyword evidence="7" id="KW-1185">Reference proteome</keyword>
<dbReference type="InterPro" id="IPR028994">
    <property type="entry name" value="Integrin_alpha_N"/>
</dbReference>
<reference evidence="6 7" key="1">
    <citation type="submission" date="2019-02" db="EMBL/GenBank/DDBJ databases">
        <title>Genomic Encyclopedia of Archaeal and Bacterial Type Strains, Phase II (KMG-II): from individual species to whole genera.</title>
        <authorList>
            <person name="Goeker M."/>
        </authorList>
    </citation>
    <scope>NUCLEOTIDE SEQUENCE [LARGE SCALE GENOMIC DNA]</scope>
    <source>
        <strain evidence="6 7">DSM 18101</strain>
    </source>
</reference>
<gene>
    <name evidence="6" type="ORF">BDD14_5646</name>
</gene>
<dbReference type="PANTHER" id="PTHR32305">
    <property type="match status" value="1"/>
</dbReference>
<protein>
    <submittedName>
        <fullName evidence="6">RHS repeat-associated protein</fullName>
    </submittedName>
</protein>
<comment type="caution">
    <text evidence="6">The sequence shown here is derived from an EMBL/GenBank/DDBJ whole genome shotgun (WGS) entry which is preliminary data.</text>
</comment>
<dbReference type="Gene3D" id="2.180.10.10">
    <property type="entry name" value="RHS repeat-associated core"/>
    <property type="match status" value="2"/>
</dbReference>
<evidence type="ECO:0000313" key="6">
    <source>
        <dbReference type="EMBL" id="RZU35576.1"/>
    </source>
</evidence>
<dbReference type="RefSeq" id="WP_130423925.1">
    <property type="nucleotide sequence ID" value="NZ_SHKW01000002.1"/>
</dbReference>
<dbReference type="InterPro" id="IPR022385">
    <property type="entry name" value="Rhs_assc_core"/>
</dbReference>
<sequence length="2469" mass="263455">MKQQWRSVALAGPILLAVFGLVLAIHAHVGDVFTAGAPAKGPSIQRAVEIPSGSYSVSGSTGAAAYRFPIVVPPGRAGMEPSLSLDYSSQNPMRGGVAAGWSLQLPSIEIDTSSGHLLETVEPSIRRHARFRSSLAGGQRLIPVSEPGASGNWIALRAENDASYVRYEYPASTGVGALPPFFRALAPSGRIFYFGEAPESRDGARWFLTRAVDPFGNEVLYTYQKMMGSAHGGMTTNVPVDIAIASIEYTRNPTLRSHARILFKYGRSAPCPGSSVPRGARFSFKSGVRTYLGAALLGGITIQSRSSSTSFTTRRQIALRYDAAALDCNQPRGTLRLLSRIDETVWSASGVSQTLPPISFDYGTPGRTLQQVAQGKLPRDPTPGAPAHTSLESGDRRLEPNDAGGWPSLRTMLVDLDADGFLDLLKSTNQQTCATQYFRGAASNPSLAGVTPLDPGWPTMPWRSSTTNSAGGPSLGTGDFAWKEGCNLGYQMARRSTPVEPQFSCSSIASNYSAFRLMDVDGDGVVELLSSTDYKPGTYRPADDAEKAVLYHARYGGAPASCPAQPFSCRLSNGDMAACTGSWPTWLFAPIAVTPPACGENTCREAGCVGCTNAPCSDEQWNASCPCSVNSCNVNNNSLAGCSICRSEVSSSGRFGPKWQPGDVGAETSPAVGPGSNANCRYLPEHCENGSETGISYLLRMYRLSKGASPVFSGASYRYSPVPFESDRGTATYTGIPASSFHAVLDLDGDSCPDALWQWPEHVDPEWSGDLQVWRGDCAGGFQARADGSPWTWPMPDVEHPQEINGEPSRVAFSSTDTMDLVTQFPHRRFTETRASLVDINGDSLPDYVVQERLDNQQILAAYFNTGSGFELTRTRLSTAIPTISREESVVLKTEPLGGNLEIGWSKSVLRSFDFDSDGLVDVVGLPSPDKNQRNPWATASRTVAVNVNQGDFFHAVAPTPATNAWHDGLAHIVLSNGAKWRNASDARDLNNDGLPDSFPNVGALGTACAPTEEGGGFDQYAYDLCGTSRDVLHDPGDAAGQGLRFLRSVNNGRGLNVRFEYGSSADGDLIERDGDSILGSPMWVVKRMTVEPGPSASGGAAVASTTSYSYTSPVVNRDPHGRYGFRGFKEVQQVSALNASGHGTRTVDRYAYDLDHSGRLREQLVFDETGDLLSLESHDWRAGHLLGMAVSVYLDVDTRQHTCDATTQALPAGAQEDDCRTRGALRRTTRSYQPKLATSLAYSTMTTSDLPTAGAVAAPGASTIMYVLRGERQTESAAPAAPDDRGAALGETVLYAADRYQLLSTDVRRYRATGASWSNAKLVGRSRVKYDASDFGTPIESTVWSSPTRSATTRAQFDTMSGNRTHVQKPEQAEDDLWSEVRYDEYGVHPAELRNELVTGTSSAHVVWVLHDLHTGALVRREGPIQSQGTPVELTRYDGLGRVKTIERTTDPGFTVRVVQSVTYDDAVVPNRVTTDSKLDHAAGTSVRRDVTFDGLGRPLVERLQTGAGTWQASSYVYDAGGNAVSYATPSPTGTGTATYAYQHDAMGRVLLADAPGTSDWSFTYDGLATTRRQVLSSAAPADGSVPMVVTERVDPFGRLRQVVEARAGGDAVTTYHHDANGNLDGIVDADGLATTMAHDWVGHRIGITRAGRTWTYGYDLNGNLESEVTPGDGLPAVEYTSTWAYDALDRLTSSSPAPRGLSDSAERYSLGATHYVYDEPTFANGIGRLTTVALPFGRVSYAYSAEGLPATEWRRFDIRPAGVSLASTRSMSVQYNALGAPTQVIHADVPSVPSAPTVTRHTYDPAGRELAAYRTSIAARNKLIQVDRNQAGLATVRFSRFAHGQTWSYDALGRVTYQAIRRCAGATVVTSDDAGRVCALSGTVEGGEGLAWLESGNVGRVTDLFSATSIDHAYDSQHQIVSALSSDAATANPPLYAANFEYTPAGRIRHADLASSTGSPEVRPRDVTHVYDDDLQPMSPPSDPAAVRALVPVVAGQPTGTFGYDARGNLTSRSYGPESHTFVYDGDDRLRETLRTGPNPASEIAYYDHTGQRVLAYSTATAGAPARLRQWFGASEIEYTVGGSAVQSRSDVFVPLGGGPAARIHRAGGTTTLELLYGGVLGNLLTAMRTDIGTPAAGAARYGYGPFGEQLYELGPAATDFHRRFNGKEHDELSHLSYYGARYYDRLSLTWTQADPLSRVLPDAAAGAPRAASLYAFSLNNPVRYIDPDGLDAGVRARGAGEVVLAGMGAAAVCGATGLLPCVVGGFVSAIYAARGAHELITGEPKPHAVTAIAGEKAGALFDAAVFGWGLGSFVGTARASRVLIRSGGSSTPQGVAESGASQAARSGASQAAKTEVTALTKFYPENAGFAGATERTFLMPGQIIDRYGGSGYSRFFSPQGTADLARSLPPGTAGQPLRTFEVAKPFEVQSGKVAPWFNQPGGGLQYRTPVNLDTLLKRGIIKPLNP</sequence>
<dbReference type="SUPFAM" id="SSF69318">
    <property type="entry name" value="Integrin alpha N-terminal domain"/>
    <property type="match status" value="1"/>
</dbReference>
<feature type="region of interest" description="Disordered" evidence="4">
    <location>
        <begin position="373"/>
        <end position="404"/>
    </location>
</feature>
<keyword evidence="2" id="KW-0964">Secreted</keyword>
<dbReference type="InterPro" id="IPR050708">
    <property type="entry name" value="T6SS_VgrG/RHS"/>
</dbReference>
<dbReference type="Gene3D" id="2.130.10.130">
    <property type="entry name" value="Integrin alpha, N-terminal"/>
    <property type="match status" value="1"/>
</dbReference>
<dbReference type="GO" id="GO:0050135">
    <property type="term" value="F:NADP+ nucleosidase activity"/>
    <property type="evidence" value="ECO:0007669"/>
    <property type="project" value="InterPro"/>
</dbReference>
<dbReference type="InterPro" id="IPR003284">
    <property type="entry name" value="Sal_SpvB"/>
</dbReference>
<evidence type="ECO:0000256" key="1">
    <source>
        <dbReference type="ARBA" id="ARBA00004613"/>
    </source>
</evidence>
<accession>A0A4V2G341</accession>
<name>A0A4V2G341_9BACT</name>
<dbReference type="OrthoDB" id="6904246at2"/>
<comment type="subcellular location">
    <subcellularLocation>
        <location evidence="1">Secreted</location>
    </subcellularLocation>
</comment>
<dbReference type="Pfam" id="PF03534">
    <property type="entry name" value="SpvB"/>
    <property type="match status" value="1"/>
</dbReference>
<keyword evidence="3" id="KW-0843">Virulence</keyword>
<dbReference type="EMBL" id="SHKW01000002">
    <property type="protein sequence ID" value="RZU35576.1"/>
    <property type="molecule type" value="Genomic_DNA"/>
</dbReference>
<dbReference type="Proteomes" id="UP000292958">
    <property type="component" value="Unassembled WGS sequence"/>
</dbReference>
<dbReference type="PANTHER" id="PTHR32305:SF15">
    <property type="entry name" value="PROTEIN RHSA-RELATED"/>
    <property type="match status" value="1"/>
</dbReference>
<evidence type="ECO:0000256" key="4">
    <source>
        <dbReference type="SAM" id="MobiDB-lite"/>
    </source>
</evidence>
<dbReference type="GO" id="GO:0005576">
    <property type="term" value="C:extracellular region"/>
    <property type="evidence" value="ECO:0007669"/>
    <property type="project" value="UniProtKB-SubCell"/>
</dbReference>
<feature type="domain" description="TNT" evidence="5">
    <location>
        <begin position="2381"/>
        <end position="2465"/>
    </location>
</feature>
<evidence type="ECO:0000256" key="3">
    <source>
        <dbReference type="ARBA" id="ARBA00023026"/>
    </source>
</evidence>
<dbReference type="GO" id="GO:0005737">
    <property type="term" value="C:cytoplasm"/>
    <property type="evidence" value="ECO:0007669"/>
    <property type="project" value="InterPro"/>
</dbReference>